<organism evidence="2 3">
    <name type="scientific">Actinobacillus delphinicola</name>
    <dbReference type="NCBI Taxonomy" id="51161"/>
    <lineage>
        <taxon>Bacteria</taxon>
        <taxon>Pseudomonadati</taxon>
        <taxon>Pseudomonadota</taxon>
        <taxon>Gammaproteobacteria</taxon>
        <taxon>Pasteurellales</taxon>
        <taxon>Pasteurellaceae</taxon>
        <taxon>Actinobacillus</taxon>
    </lineage>
</organism>
<evidence type="ECO:0000313" key="3">
    <source>
        <dbReference type="Proteomes" id="UP000279799"/>
    </source>
</evidence>
<evidence type="ECO:0000256" key="1">
    <source>
        <dbReference type="SAM" id="MobiDB-lite"/>
    </source>
</evidence>
<dbReference type="KEGG" id="adp:NCTC12871_01700"/>
<sequence length="136" mass="13638">MAQLRGVAAVIPTYIYVNTNNPNQPSGLDPEFGGAPDANKTNHGMGNVKAGAVNPYDITIGVNAITIPDSTTSHTGQAISIGHSSTAAGPSAIAMGASAWSQMESIAIGNATQANGIASLSIGSGAKVNLDNSKKF</sequence>
<feature type="region of interest" description="Disordered" evidence="1">
    <location>
        <begin position="20"/>
        <end position="46"/>
    </location>
</feature>
<accession>A0A448TW88</accession>
<keyword evidence="3" id="KW-1185">Reference proteome</keyword>
<dbReference type="Proteomes" id="UP000279799">
    <property type="component" value="Chromosome"/>
</dbReference>
<dbReference type="Gene3D" id="2.150.10.10">
    <property type="entry name" value="Serralysin-like metalloprotease, C-terminal"/>
    <property type="match status" value="1"/>
</dbReference>
<reference evidence="2 3" key="1">
    <citation type="submission" date="2018-12" db="EMBL/GenBank/DDBJ databases">
        <authorList>
            <consortium name="Pathogen Informatics"/>
        </authorList>
    </citation>
    <scope>NUCLEOTIDE SEQUENCE [LARGE SCALE GENOMIC DNA]</scope>
    <source>
        <strain evidence="2 3">NCTC12871</strain>
    </source>
</reference>
<proteinExistence type="predicted"/>
<dbReference type="InterPro" id="IPR011049">
    <property type="entry name" value="Serralysin-like_metalloprot_C"/>
</dbReference>
<dbReference type="AlphaFoldDB" id="A0A448TW88"/>
<dbReference type="EMBL" id="LR134510">
    <property type="protein sequence ID" value="VEJ10190.1"/>
    <property type="molecule type" value="Genomic_DNA"/>
</dbReference>
<dbReference type="SUPFAM" id="SSF101967">
    <property type="entry name" value="Adhesin YadA, collagen-binding domain"/>
    <property type="match status" value="1"/>
</dbReference>
<gene>
    <name evidence="2" type="ORF">NCTC12871_01700</name>
</gene>
<name>A0A448TW88_9PAST</name>
<evidence type="ECO:0000313" key="2">
    <source>
        <dbReference type="EMBL" id="VEJ10190.1"/>
    </source>
</evidence>
<protein>
    <submittedName>
        <fullName evidence="2">Hep_Hag</fullName>
    </submittedName>
</protein>